<dbReference type="Gene3D" id="1.10.8.10">
    <property type="entry name" value="DNA helicase RuvA subunit, C-terminal domain"/>
    <property type="match status" value="1"/>
</dbReference>
<evidence type="ECO:0000313" key="4">
    <source>
        <dbReference type="Proteomes" id="UP000310108"/>
    </source>
</evidence>
<feature type="region of interest" description="Disordered" evidence="1">
    <location>
        <begin position="759"/>
        <end position="810"/>
    </location>
</feature>
<dbReference type="FunFam" id="1.10.287.110:FF:000002">
    <property type="entry name" value="putative tyrosine-protein phosphatase auxilin isoform X2"/>
    <property type="match status" value="1"/>
</dbReference>
<feature type="domain" description="UBA" evidence="2">
    <location>
        <begin position="280"/>
        <end position="334"/>
    </location>
</feature>
<reference evidence="3 4" key="1">
    <citation type="journal article" date="2019" name="PLoS ONE">
        <title>Comparative genome analysis indicates high evolutionary potential of pathogenicity genes in Colletotrichum tanaceti.</title>
        <authorList>
            <person name="Lelwala R.V."/>
            <person name="Korhonen P.K."/>
            <person name="Young N.D."/>
            <person name="Scott J.B."/>
            <person name="Ades P.A."/>
            <person name="Gasser R.B."/>
            <person name="Taylor P.W.J."/>
        </authorList>
    </citation>
    <scope>NUCLEOTIDE SEQUENCE [LARGE SCALE GENOMIC DNA]</scope>
    <source>
        <strain evidence="3">BRIP57314</strain>
    </source>
</reference>
<dbReference type="PANTHER" id="PTHR23172">
    <property type="entry name" value="AUXILIN/CYCLIN G-ASSOCIATED KINASE-RELATED"/>
    <property type="match status" value="1"/>
</dbReference>
<organism evidence="3 4">
    <name type="scientific">Colletotrichum tanaceti</name>
    <dbReference type="NCBI Taxonomy" id="1306861"/>
    <lineage>
        <taxon>Eukaryota</taxon>
        <taxon>Fungi</taxon>
        <taxon>Dikarya</taxon>
        <taxon>Ascomycota</taxon>
        <taxon>Pezizomycotina</taxon>
        <taxon>Sordariomycetes</taxon>
        <taxon>Hypocreomycetidae</taxon>
        <taxon>Glomerellales</taxon>
        <taxon>Glomerellaceae</taxon>
        <taxon>Colletotrichum</taxon>
        <taxon>Colletotrichum destructivum species complex</taxon>
    </lineage>
</organism>
<feature type="region of interest" description="Disordered" evidence="1">
    <location>
        <begin position="337"/>
        <end position="386"/>
    </location>
</feature>
<feature type="compositionally biased region" description="Basic and acidic residues" evidence="1">
    <location>
        <begin position="102"/>
        <end position="114"/>
    </location>
</feature>
<dbReference type="GO" id="GO:0072583">
    <property type="term" value="P:clathrin-dependent endocytosis"/>
    <property type="evidence" value="ECO:0007669"/>
    <property type="project" value="TreeGrafter"/>
</dbReference>
<name>A0A4U6XR86_9PEZI</name>
<feature type="region of interest" description="Disordered" evidence="1">
    <location>
        <begin position="402"/>
        <end position="606"/>
    </location>
</feature>
<dbReference type="InterPro" id="IPR009060">
    <property type="entry name" value="UBA-like_sf"/>
</dbReference>
<feature type="region of interest" description="Disordered" evidence="1">
    <location>
        <begin position="96"/>
        <end position="294"/>
    </location>
</feature>
<feature type="region of interest" description="Disordered" evidence="1">
    <location>
        <begin position="1"/>
        <end position="66"/>
    </location>
</feature>
<dbReference type="GO" id="GO:0005737">
    <property type="term" value="C:cytoplasm"/>
    <property type="evidence" value="ECO:0007669"/>
    <property type="project" value="TreeGrafter"/>
</dbReference>
<sequence length="912" mass="96980">MDDLSGLNWSASASQPNNKPPPMNPSGANYFGSIRPANSTPSPFPSGRNTPLSAQGSGLVAAKPAAAKPAADSFSHLLSFGAAGAAKPTSKLTLLEQQQQLEAEKRKKEEERRKQAQAQFGGGFLDTLGSGSVSRTASPGILSPGSFTGNKVNEDDDDDLFAAFNSKTKVDNASFYPPPPQKSPSPANAPGLDLSSPSAWNQAPSLANNGVFGDDDDPFGLNQLKPKAASPAQPLSTNDDDDFLGDLARPVEEVRRKQPTPPQPQHSEPGKPIEASDSSSEDERPAPRGEMAEFDRAVAQLVDYGFTPENARRGLTESGAGLNVQAAANWLLDDAHRKAKAKAQGKNPAVAQRRGREDGSSRQDSQQRTGTRSPAGGDPDLSKTAAAVGNSLFKTANSLWKTGKKQVQQAVADFNQPEGDPNQPKWMRSAQVDSTQPEKRVPKATDEALMLESGGRPPRKAGQSSQSPRPDGPRRMASPRDHAPALSASSSGRGTPVPRWQQQGGPALPDSRTRASKLATADDNAASYVSPHRRKKGTPQPEAPTRPQKDEPDLLFGSQPQASKQAQSLPQRPTRPSQPSSRPAQPAQRPSPPAPKPAPRPARQIPSISPAAIQQSTKHRLDGTAHFKRGDYGAAHSSYSSSLAAVPSSHPLAIVILTNRALTALKTGEPKQAVEDADAALKIIGPAGGQGEHVAVVGDNGGEERREMRDLYGKALSRKAEALEQMERWGDAHAVWSTCVKDGVGGPSAISGRQRCQSALAPKPKPKPRPAAAAAAAAARHRPAAAPAKSSDAVERLRKQNQAAAREDDEKFALSEKVDAKISAWRDGKRENLRALIGSLDQVLWEGSGWKKVGLHELVMANKVKIHYMKAIAKCHPDKLPQDASTEVRLIAATVFATLNESWDKFKAENGL</sequence>
<proteinExistence type="predicted"/>
<dbReference type="OrthoDB" id="1717591at2759"/>
<dbReference type="InterPro" id="IPR015940">
    <property type="entry name" value="UBA"/>
</dbReference>
<dbReference type="EMBL" id="PJEX01000026">
    <property type="protein sequence ID" value="TKW58380.1"/>
    <property type="molecule type" value="Genomic_DNA"/>
</dbReference>
<dbReference type="InterPro" id="IPR011990">
    <property type="entry name" value="TPR-like_helical_dom_sf"/>
</dbReference>
<keyword evidence="4" id="KW-1185">Reference proteome</keyword>
<dbReference type="Gene3D" id="1.10.287.110">
    <property type="entry name" value="DnaJ domain"/>
    <property type="match status" value="1"/>
</dbReference>
<dbReference type="PROSITE" id="PS50030">
    <property type="entry name" value="UBA"/>
    <property type="match status" value="1"/>
</dbReference>
<dbReference type="GO" id="GO:0072318">
    <property type="term" value="P:clathrin coat disassembly"/>
    <property type="evidence" value="ECO:0007669"/>
    <property type="project" value="TreeGrafter"/>
</dbReference>
<dbReference type="SUPFAM" id="SSF46565">
    <property type="entry name" value="Chaperone J-domain"/>
    <property type="match status" value="1"/>
</dbReference>
<dbReference type="STRING" id="1306861.A0A4U6XR86"/>
<dbReference type="Gene3D" id="1.25.40.10">
    <property type="entry name" value="Tetratricopeptide repeat domain"/>
    <property type="match status" value="1"/>
</dbReference>
<protein>
    <submittedName>
        <fullName evidence="3">UBA domain-containing protein 7</fullName>
    </submittedName>
</protein>
<feature type="compositionally biased region" description="Polar residues" evidence="1">
    <location>
        <begin position="36"/>
        <end position="56"/>
    </location>
</feature>
<dbReference type="GO" id="GO:0031982">
    <property type="term" value="C:vesicle"/>
    <property type="evidence" value="ECO:0007669"/>
    <property type="project" value="TreeGrafter"/>
</dbReference>
<accession>A0A4U6XR86</accession>
<feature type="compositionally biased region" description="Low complexity" evidence="1">
    <location>
        <begin position="770"/>
        <end position="789"/>
    </location>
</feature>
<feature type="compositionally biased region" description="Pro residues" evidence="1">
    <location>
        <begin position="589"/>
        <end position="600"/>
    </location>
</feature>
<dbReference type="SUPFAM" id="SSF46934">
    <property type="entry name" value="UBA-like"/>
    <property type="match status" value="1"/>
</dbReference>
<evidence type="ECO:0000256" key="1">
    <source>
        <dbReference type="SAM" id="MobiDB-lite"/>
    </source>
</evidence>
<feature type="compositionally biased region" description="Polar residues" evidence="1">
    <location>
        <begin position="362"/>
        <end position="372"/>
    </location>
</feature>
<comment type="caution">
    <text evidence="3">The sequence shown here is derived from an EMBL/GenBank/DDBJ whole genome shotgun (WGS) entry which is preliminary data.</text>
</comment>
<evidence type="ECO:0000259" key="2">
    <source>
        <dbReference type="PROSITE" id="PS50030"/>
    </source>
</evidence>
<dbReference type="FunFam" id="1.25.40.10:FF:000354">
    <property type="entry name" value="UBA domain-containing protein 7"/>
    <property type="match status" value="1"/>
</dbReference>
<dbReference type="InterPro" id="IPR036869">
    <property type="entry name" value="J_dom_sf"/>
</dbReference>
<feature type="compositionally biased region" description="Low complexity" evidence="1">
    <location>
        <begin position="567"/>
        <end position="588"/>
    </location>
</feature>
<feature type="compositionally biased region" description="Basic and acidic residues" evidence="1">
    <location>
        <begin position="436"/>
        <end position="446"/>
    </location>
</feature>
<dbReference type="Proteomes" id="UP000310108">
    <property type="component" value="Unassembled WGS sequence"/>
</dbReference>
<dbReference type="SUPFAM" id="SSF48452">
    <property type="entry name" value="TPR-like"/>
    <property type="match status" value="1"/>
</dbReference>
<feature type="compositionally biased region" description="Polar residues" evidence="1">
    <location>
        <begin position="7"/>
        <end position="17"/>
    </location>
</feature>
<feature type="compositionally biased region" description="Polar residues" evidence="1">
    <location>
        <begin position="195"/>
        <end position="208"/>
    </location>
</feature>
<feature type="compositionally biased region" description="Basic and acidic residues" evidence="1">
    <location>
        <begin position="471"/>
        <end position="483"/>
    </location>
</feature>
<dbReference type="PANTHER" id="PTHR23172:SF19">
    <property type="entry name" value="J DOMAIN-CONTAINING PROTEIN"/>
    <property type="match status" value="1"/>
</dbReference>
<dbReference type="AlphaFoldDB" id="A0A4U6XR86"/>
<dbReference type="GO" id="GO:0030276">
    <property type="term" value="F:clathrin binding"/>
    <property type="evidence" value="ECO:0007669"/>
    <property type="project" value="TreeGrafter"/>
</dbReference>
<feature type="compositionally biased region" description="Basic and acidic residues" evidence="1">
    <location>
        <begin position="281"/>
        <end position="294"/>
    </location>
</feature>
<evidence type="ECO:0000313" key="3">
    <source>
        <dbReference type="EMBL" id="TKW58380.1"/>
    </source>
</evidence>
<gene>
    <name evidence="3" type="primary">ucp7</name>
    <name evidence="3" type="ORF">CTA1_5181</name>
</gene>